<reference evidence="10 11" key="1">
    <citation type="journal article" date="2020" name="Microorganisms">
        <title>Description of Three Novel Members in the Family Geobacteraceae, Oryzomonas japonicum gen. nov., sp. nov., Oryzomonas sagensis sp. nov., and Oryzomonas ruber sp. nov.</title>
        <authorList>
            <person name="Xu Z."/>
            <person name="Masuda Y."/>
            <person name="Hayakawa C."/>
            <person name="Ushijima N."/>
            <person name="Kawano K."/>
            <person name="Shiratori Y."/>
            <person name="Senoo K."/>
            <person name="Itoh H."/>
        </authorList>
    </citation>
    <scope>NUCLEOTIDE SEQUENCE [LARGE SCALE GENOMIC DNA]</scope>
    <source>
        <strain evidence="10 11">Red100</strain>
    </source>
</reference>
<evidence type="ECO:0000256" key="3">
    <source>
        <dbReference type="ARBA" id="ARBA00022670"/>
    </source>
</evidence>
<sequence length="191" mass="21672">MKSAEYETTGKRDMPHEPRGAVQRPAASLVKTCLLFGLFMGIFHLTLWFAMPADTDPLRESTIRIVSGLLKRINVENSVDATYIMLKNKTWIITPECTAINVFILFVSFVLSYTSSARAKLVALAVGMPFIFAANIARLVFLGWVTEHAPHYARFTHDYAWQALFLILVVAMWLAWIELVVNREENPVLPR</sequence>
<dbReference type="InterPro" id="IPR026392">
    <property type="entry name" value="Exo/Archaeosortase_dom"/>
</dbReference>
<organism evidence="10 11">
    <name type="scientific">Oryzomonas sagensis</name>
    <dbReference type="NCBI Taxonomy" id="2603857"/>
    <lineage>
        <taxon>Bacteria</taxon>
        <taxon>Pseudomonadati</taxon>
        <taxon>Thermodesulfobacteriota</taxon>
        <taxon>Desulfuromonadia</taxon>
        <taxon>Geobacterales</taxon>
        <taxon>Geobacteraceae</taxon>
        <taxon>Oryzomonas</taxon>
    </lineage>
</organism>
<name>A0ABQ6TPJ9_9BACT</name>
<keyword evidence="4 9" id="KW-0812">Transmembrane</keyword>
<feature type="transmembrane region" description="Helical" evidence="9">
    <location>
        <begin position="29"/>
        <end position="51"/>
    </location>
</feature>
<keyword evidence="3" id="KW-0645">Protease</keyword>
<dbReference type="NCBIfam" id="TIGR04178">
    <property type="entry name" value="exo_archaeo"/>
    <property type="match status" value="1"/>
</dbReference>
<evidence type="ECO:0000256" key="1">
    <source>
        <dbReference type="ARBA" id="ARBA00004651"/>
    </source>
</evidence>
<evidence type="ECO:0000313" key="10">
    <source>
        <dbReference type="EMBL" id="KAB0670509.1"/>
    </source>
</evidence>
<comment type="subcellular location">
    <subcellularLocation>
        <location evidence="1">Cell membrane</location>
        <topology evidence="1">Multi-pass membrane protein</topology>
    </subcellularLocation>
</comment>
<accession>A0ABQ6TPJ9</accession>
<feature type="transmembrane region" description="Helical" evidence="9">
    <location>
        <begin position="121"/>
        <end position="141"/>
    </location>
</feature>
<keyword evidence="7 9" id="KW-0472">Membrane</keyword>
<feature type="transmembrane region" description="Helical" evidence="9">
    <location>
        <begin position="161"/>
        <end position="181"/>
    </location>
</feature>
<evidence type="ECO:0000256" key="2">
    <source>
        <dbReference type="ARBA" id="ARBA00022475"/>
    </source>
</evidence>
<dbReference type="EMBL" id="VZRA01000002">
    <property type="protein sequence ID" value="KAB0670509.1"/>
    <property type="molecule type" value="Genomic_DNA"/>
</dbReference>
<evidence type="ECO:0000256" key="4">
    <source>
        <dbReference type="ARBA" id="ARBA00022692"/>
    </source>
</evidence>
<evidence type="ECO:0000256" key="6">
    <source>
        <dbReference type="ARBA" id="ARBA00022989"/>
    </source>
</evidence>
<keyword evidence="6 9" id="KW-1133">Transmembrane helix</keyword>
<dbReference type="InterPro" id="IPR019127">
    <property type="entry name" value="Exosortase"/>
</dbReference>
<evidence type="ECO:0000256" key="8">
    <source>
        <dbReference type="SAM" id="MobiDB-lite"/>
    </source>
</evidence>
<gene>
    <name evidence="10" type="ORF">F6V30_10230</name>
</gene>
<dbReference type="Proteomes" id="UP000798046">
    <property type="component" value="Unassembled WGS sequence"/>
</dbReference>
<keyword evidence="2" id="KW-1003">Cell membrane</keyword>
<evidence type="ECO:0008006" key="12">
    <source>
        <dbReference type="Google" id="ProtNLM"/>
    </source>
</evidence>
<feature type="transmembrane region" description="Helical" evidence="9">
    <location>
        <begin position="92"/>
        <end position="114"/>
    </location>
</feature>
<dbReference type="Pfam" id="PF09721">
    <property type="entry name" value="Exosortase_EpsH"/>
    <property type="match status" value="1"/>
</dbReference>
<feature type="region of interest" description="Disordered" evidence="8">
    <location>
        <begin position="1"/>
        <end position="20"/>
    </location>
</feature>
<evidence type="ECO:0000256" key="9">
    <source>
        <dbReference type="SAM" id="Phobius"/>
    </source>
</evidence>
<evidence type="ECO:0000256" key="5">
    <source>
        <dbReference type="ARBA" id="ARBA00022801"/>
    </source>
</evidence>
<dbReference type="RefSeq" id="WP_151156870.1">
    <property type="nucleotide sequence ID" value="NZ_VZRA01000002.1"/>
</dbReference>
<evidence type="ECO:0000313" key="11">
    <source>
        <dbReference type="Proteomes" id="UP000798046"/>
    </source>
</evidence>
<proteinExistence type="predicted"/>
<keyword evidence="5" id="KW-0378">Hydrolase</keyword>
<feature type="compositionally biased region" description="Basic and acidic residues" evidence="8">
    <location>
        <begin position="1"/>
        <end position="19"/>
    </location>
</feature>
<comment type="caution">
    <text evidence="10">The sequence shown here is derived from an EMBL/GenBank/DDBJ whole genome shotgun (WGS) entry which is preliminary data.</text>
</comment>
<evidence type="ECO:0000256" key="7">
    <source>
        <dbReference type="ARBA" id="ARBA00023136"/>
    </source>
</evidence>
<protein>
    <recommendedName>
        <fullName evidence="12">Exosortase H</fullName>
    </recommendedName>
</protein>
<keyword evidence="11" id="KW-1185">Reference proteome</keyword>